<dbReference type="Pfam" id="PF12825">
    <property type="entry name" value="DUF3818"/>
    <property type="match status" value="1"/>
</dbReference>
<gene>
    <name evidence="4" type="ORF">BCR34DRAFT_573036</name>
</gene>
<evidence type="ECO:0000313" key="5">
    <source>
        <dbReference type="Proteomes" id="UP000193144"/>
    </source>
</evidence>
<reference evidence="4 5" key="1">
    <citation type="submission" date="2016-07" db="EMBL/GenBank/DDBJ databases">
        <title>Pervasive Adenine N6-methylation of Active Genes in Fungi.</title>
        <authorList>
            <consortium name="DOE Joint Genome Institute"/>
            <person name="Mondo S.J."/>
            <person name="Dannebaum R.O."/>
            <person name="Kuo R.C."/>
            <person name="Labutti K."/>
            <person name="Haridas S."/>
            <person name="Kuo A."/>
            <person name="Salamov A."/>
            <person name="Ahrendt S.R."/>
            <person name="Lipzen A."/>
            <person name="Sullivan W."/>
            <person name="Andreopoulos W.B."/>
            <person name="Clum A."/>
            <person name="Lindquist E."/>
            <person name="Daum C."/>
            <person name="Ramamoorthy G.K."/>
            <person name="Gryganskyi A."/>
            <person name="Culley D."/>
            <person name="Magnuson J.K."/>
            <person name="James T.Y."/>
            <person name="O'Malley M.A."/>
            <person name="Stajich J.E."/>
            <person name="Spatafora J.W."/>
            <person name="Visel A."/>
            <person name="Grigoriev I.V."/>
        </authorList>
    </citation>
    <scope>NUCLEOTIDE SEQUENCE [LARGE SCALE GENOMIC DNA]</scope>
    <source>
        <strain evidence="4 5">CBS 115471</strain>
    </source>
</reference>
<protein>
    <recommendedName>
        <fullName evidence="3">PX domain-containing protein</fullName>
    </recommendedName>
</protein>
<feature type="domain" description="PX" evidence="3">
    <location>
        <begin position="230"/>
        <end position="413"/>
    </location>
</feature>
<dbReference type="SMART" id="SM00312">
    <property type="entry name" value="PX"/>
    <property type="match status" value="1"/>
</dbReference>
<dbReference type="STRING" id="1231657.A0A1Y1Z1R4"/>
<dbReference type="PANTHER" id="PTHR47185">
    <property type="entry name" value="PX DOMAIN-CONTAINING PROTEIN YPR097W"/>
    <property type="match status" value="1"/>
</dbReference>
<dbReference type="EMBL" id="MCFA01000140">
    <property type="protein sequence ID" value="ORY04024.1"/>
    <property type="molecule type" value="Genomic_DNA"/>
</dbReference>
<dbReference type="InterPro" id="IPR024555">
    <property type="entry name" value="PX-associated"/>
</dbReference>
<sequence>MATPEPPALKLNGSVEPTTLDCKPVVESFGEPAASTDKRPQAVRADTNFSKMSMMSVPPEGSILTGKQEHYLKRELMSQQTKFEIAELSSPTALQRFGAPFRSDAGEVPPEDSELPILRYIFVHHVRNFPFLDQAKEKEFWQDKLQVFLESFANKHISSSEDRLEETKRKKLALKAEKLVELMMVSGIPTASGYEERIRFSEMEIVERGANENGLAVNAPSGHFINGWDVNVAGVRTMSVKKHLRYHTHAEYLIRVKQAGKGEFYVGRRYHDFVQLHKRIRLELPGKVLPPLPRKNKKDSLLQPSGGGDDDDSSISSVSTQEPAPDPYESSGGGGLRGYLFSNHKRNSSSTSLAKGRSPRASGENLVFKEPRILYREEQRVSLRAFLRTFLQNENIAQSNAMTEFLTKDHIEVNEEEFEDIERRKEMDEKRIEEQKQFYEIARQRAAELDIHMEKFRREIVEANGLSHLFQEIRVKNTIAELKPEYQKFAEWLRIEVAATLYHLFLAEDNSPELFAQLKRIHSLVPYTVLKNVIRIANPAAVMAGVLDLFLAQPFGARSLLQRMFGMAINDGVRQVQKSVDVLSSTKIKDDVLCSKIKAFVDADEDVKDIVRQQAVKENVDVVVTILQSEYFQPELSSAQVEKVFNAYVAWNNAVENLLDDELRQGAELFAHLKQYLKLCLRQRDKLMMLQIIEEPTTLQLFRDLFTIFYEPLVRVYKSANVYNSVTDFALFVDDAIRVIESCQRQDVSADPNQTVQAFIDLCARHEDDFYKFVHEVHIHDNGLFDQLMGWLEGILEYLRHGPRGGGKLDMNALFQGGIDGGLIDKKKAIREINSLIRWQTARKKWHQDKTRQKMASGGGDDHADMLGGMGGFKTSDFGLNELDLQDLELDDEGSYDESESDDEEDVSTNPIEAERKRRARAQEKLRRTAGEPKKPDIVELGKLHPSFLAMLRSVLAE</sequence>
<dbReference type="InterPro" id="IPR024554">
    <property type="entry name" value="LEC1-like_C"/>
</dbReference>
<evidence type="ECO:0000256" key="2">
    <source>
        <dbReference type="SAM" id="MobiDB-lite"/>
    </source>
</evidence>
<dbReference type="InterPro" id="IPR047168">
    <property type="entry name" value="LEC1-like"/>
</dbReference>
<dbReference type="Gene3D" id="3.30.1520.10">
    <property type="entry name" value="Phox-like domain"/>
    <property type="match status" value="1"/>
</dbReference>
<dbReference type="GO" id="GO:0035091">
    <property type="term" value="F:phosphatidylinositol binding"/>
    <property type="evidence" value="ECO:0007669"/>
    <property type="project" value="InterPro"/>
</dbReference>
<evidence type="ECO:0000313" key="4">
    <source>
        <dbReference type="EMBL" id="ORY04024.1"/>
    </source>
</evidence>
<accession>A0A1Y1Z1R4</accession>
<organism evidence="4 5">
    <name type="scientific">Clohesyomyces aquaticus</name>
    <dbReference type="NCBI Taxonomy" id="1231657"/>
    <lineage>
        <taxon>Eukaryota</taxon>
        <taxon>Fungi</taxon>
        <taxon>Dikarya</taxon>
        <taxon>Ascomycota</taxon>
        <taxon>Pezizomycotina</taxon>
        <taxon>Dothideomycetes</taxon>
        <taxon>Pleosporomycetidae</taxon>
        <taxon>Pleosporales</taxon>
        <taxon>Lindgomycetaceae</taxon>
        <taxon>Clohesyomyces</taxon>
    </lineage>
</organism>
<dbReference type="PANTHER" id="PTHR47185:SF1">
    <property type="entry name" value="PX DOMAIN-CONTAINING PROTEIN YPR097W"/>
    <property type="match status" value="1"/>
</dbReference>
<keyword evidence="1" id="KW-0175">Coiled coil</keyword>
<feature type="region of interest" description="Disordered" evidence="2">
    <location>
        <begin position="287"/>
        <end position="362"/>
    </location>
</feature>
<dbReference type="Pfam" id="PF12828">
    <property type="entry name" value="PXB"/>
    <property type="match status" value="1"/>
</dbReference>
<comment type="caution">
    <text evidence="4">The sequence shown here is derived from an EMBL/GenBank/DDBJ whole genome shotgun (WGS) entry which is preliminary data.</text>
</comment>
<evidence type="ECO:0000256" key="1">
    <source>
        <dbReference type="SAM" id="Coils"/>
    </source>
</evidence>
<dbReference type="Proteomes" id="UP000193144">
    <property type="component" value="Unassembled WGS sequence"/>
</dbReference>
<dbReference type="SUPFAM" id="SSF64268">
    <property type="entry name" value="PX domain"/>
    <property type="match status" value="1"/>
</dbReference>
<proteinExistence type="predicted"/>
<dbReference type="InterPro" id="IPR036871">
    <property type="entry name" value="PX_dom_sf"/>
</dbReference>
<dbReference type="Pfam" id="PF00787">
    <property type="entry name" value="PX"/>
    <property type="match status" value="1"/>
</dbReference>
<feature type="compositionally biased region" description="Basic and acidic residues" evidence="2">
    <location>
        <begin position="913"/>
        <end position="939"/>
    </location>
</feature>
<keyword evidence="5" id="KW-1185">Reference proteome</keyword>
<feature type="compositionally biased region" description="Acidic residues" evidence="2">
    <location>
        <begin position="892"/>
        <end position="907"/>
    </location>
</feature>
<evidence type="ECO:0000259" key="3">
    <source>
        <dbReference type="PROSITE" id="PS50195"/>
    </source>
</evidence>
<dbReference type="InterPro" id="IPR001683">
    <property type="entry name" value="PX_dom"/>
</dbReference>
<name>A0A1Y1Z1R4_9PLEO</name>
<dbReference type="CDD" id="cd06869">
    <property type="entry name" value="PX_UP2_fungi"/>
    <property type="match status" value="1"/>
</dbReference>
<feature type="coiled-coil region" evidence="1">
    <location>
        <begin position="411"/>
        <end position="459"/>
    </location>
</feature>
<dbReference type="OrthoDB" id="71672at2759"/>
<dbReference type="AlphaFoldDB" id="A0A1Y1Z1R4"/>
<feature type="region of interest" description="Disordered" evidence="2">
    <location>
        <begin position="892"/>
        <end position="939"/>
    </location>
</feature>
<dbReference type="PROSITE" id="PS50195">
    <property type="entry name" value="PX"/>
    <property type="match status" value="1"/>
</dbReference>